<evidence type="ECO:0000313" key="2">
    <source>
        <dbReference type="Proteomes" id="UP001432027"/>
    </source>
</evidence>
<comment type="caution">
    <text evidence="1">The sequence shown here is derived from an EMBL/GenBank/DDBJ whole genome shotgun (WGS) entry which is preliminary data.</text>
</comment>
<reference evidence="1" key="1">
    <citation type="submission" date="2023-10" db="EMBL/GenBank/DDBJ databases">
        <title>Genome assembly of Pristionchus species.</title>
        <authorList>
            <person name="Yoshida K."/>
            <person name="Sommer R.J."/>
        </authorList>
    </citation>
    <scope>NUCLEOTIDE SEQUENCE</scope>
    <source>
        <strain evidence="1">RS0144</strain>
    </source>
</reference>
<dbReference type="Proteomes" id="UP001432027">
    <property type="component" value="Unassembled WGS sequence"/>
</dbReference>
<evidence type="ECO:0000313" key="1">
    <source>
        <dbReference type="EMBL" id="GMS98470.1"/>
    </source>
</evidence>
<protein>
    <submittedName>
        <fullName evidence="1">Uncharacterized protein</fullName>
    </submittedName>
</protein>
<sequence length="189" mass="21978">LLNESITSELSQDELRRFILHVRELCTSGIESRITVDNITANGTQILLDSLNHHPGHYALFLAKLNHEGLHLPQVARLFDGLVLYRTELLPELVRSLDTLISPGNVTRLFVCQYDLERKFKFSFQIDTMSKREKALRLRSSSQHSWKRCAIFRFFSSLIGCCRSNPPTVEDIESQELEDRQHAEFMQWF</sequence>
<feature type="non-terminal residue" evidence="1">
    <location>
        <position position="189"/>
    </location>
</feature>
<proteinExistence type="predicted"/>
<dbReference type="EMBL" id="BTSX01000005">
    <property type="protein sequence ID" value="GMS98470.1"/>
    <property type="molecule type" value="Genomic_DNA"/>
</dbReference>
<name>A0AAV5TVC0_9BILA</name>
<dbReference type="AlphaFoldDB" id="A0AAV5TVC0"/>
<keyword evidence="2" id="KW-1185">Reference proteome</keyword>
<gene>
    <name evidence="1" type="ORF">PENTCL1PPCAC_20645</name>
</gene>
<organism evidence="1 2">
    <name type="scientific">Pristionchus entomophagus</name>
    <dbReference type="NCBI Taxonomy" id="358040"/>
    <lineage>
        <taxon>Eukaryota</taxon>
        <taxon>Metazoa</taxon>
        <taxon>Ecdysozoa</taxon>
        <taxon>Nematoda</taxon>
        <taxon>Chromadorea</taxon>
        <taxon>Rhabditida</taxon>
        <taxon>Rhabditina</taxon>
        <taxon>Diplogasteromorpha</taxon>
        <taxon>Diplogasteroidea</taxon>
        <taxon>Neodiplogasteridae</taxon>
        <taxon>Pristionchus</taxon>
    </lineage>
</organism>
<feature type="non-terminal residue" evidence="1">
    <location>
        <position position="1"/>
    </location>
</feature>
<accession>A0AAV5TVC0</accession>